<evidence type="ECO:0000259" key="6">
    <source>
        <dbReference type="Pfam" id="PF26254"/>
    </source>
</evidence>
<dbReference type="VEuPathDB" id="FungiDB:Malapachy_0747"/>
<feature type="domain" description="Trs120/TRAPPC9 first Ig-like" evidence="6">
    <location>
        <begin position="739"/>
        <end position="876"/>
    </location>
</feature>
<proteinExistence type="predicted"/>
<dbReference type="OrthoDB" id="27962at2759"/>
<evidence type="ECO:0000259" key="4">
    <source>
        <dbReference type="Pfam" id="PF08626"/>
    </source>
</evidence>
<feature type="domain" description="Trs120/TRAPPC9 TPR region" evidence="5">
    <location>
        <begin position="410"/>
        <end position="715"/>
    </location>
</feature>
<evidence type="ECO:0000313" key="9">
    <source>
        <dbReference type="Proteomes" id="UP000037751"/>
    </source>
</evidence>
<dbReference type="InterPro" id="IPR013935">
    <property type="entry name" value="Trs120_TRAPPC9"/>
</dbReference>
<evidence type="ECO:0000256" key="3">
    <source>
        <dbReference type="SAM" id="MobiDB-lite"/>
    </source>
</evidence>
<dbReference type="Pfam" id="PF26280">
    <property type="entry name" value="Ig_TRAPPC9-Trs120_2nd"/>
    <property type="match status" value="1"/>
</dbReference>
<comment type="caution">
    <text evidence="8">The sequence shown here is derived from an EMBL/GenBank/DDBJ whole genome shotgun (WGS) entry which is preliminary data.</text>
</comment>
<dbReference type="InterPro" id="IPR058565">
    <property type="entry name" value="Ig_TRAPPC9_Trs120_1st"/>
</dbReference>
<evidence type="ECO:0000256" key="2">
    <source>
        <dbReference type="ARBA" id="ARBA00023034"/>
    </source>
</evidence>
<dbReference type="InterPro" id="IPR058563">
    <property type="entry name" value="Trs120_TRAPPC9_N"/>
</dbReference>
<protein>
    <submittedName>
        <fullName evidence="8">Uncharacterized protein</fullName>
    </submittedName>
</protein>
<evidence type="ECO:0000313" key="8">
    <source>
        <dbReference type="EMBL" id="KOS14699.1"/>
    </source>
</evidence>
<dbReference type="EMBL" id="LGAV01000003">
    <property type="protein sequence ID" value="KOS14699.1"/>
    <property type="molecule type" value="Genomic_DNA"/>
</dbReference>
<dbReference type="GO" id="GO:0005802">
    <property type="term" value="C:trans-Golgi network"/>
    <property type="evidence" value="ECO:0007669"/>
    <property type="project" value="TreeGrafter"/>
</dbReference>
<feature type="domain" description="Trs120/TRAPPC9 third Ig-like" evidence="7">
    <location>
        <begin position="1122"/>
        <end position="1238"/>
    </location>
</feature>
<accession>A0A0M9VPR3</accession>
<organism evidence="8 9">
    <name type="scientific">Malassezia pachydermatis</name>
    <dbReference type="NCBI Taxonomy" id="77020"/>
    <lineage>
        <taxon>Eukaryota</taxon>
        <taxon>Fungi</taxon>
        <taxon>Dikarya</taxon>
        <taxon>Basidiomycota</taxon>
        <taxon>Ustilaginomycotina</taxon>
        <taxon>Malasseziomycetes</taxon>
        <taxon>Malasseziales</taxon>
        <taxon>Malasseziaceae</taxon>
        <taxon>Malassezia</taxon>
    </lineage>
</organism>
<dbReference type="InterPro" id="IPR058564">
    <property type="entry name" value="TPR_TRAPPC9_Trs120"/>
</dbReference>
<dbReference type="PANTHER" id="PTHR21512:SF5">
    <property type="entry name" value="TRAFFICKING PROTEIN PARTICLE COMPLEX SUBUNIT 9"/>
    <property type="match status" value="1"/>
</dbReference>
<dbReference type="InterPro" id="IPR058567">
    <property type="entry name" value="Ig_TRAPPC9_Trs120_3rd"/>
</dbReference>
<keyword evidence="9" id="KW-1185">Reference proteome</keyword>
<dbReference type="Pfam" id="PF08626">
    <property type="entry name" value="TRAPPC9-Trs120"/>
    <property type="match status" value="1"/>
</dbReference>
<dbReference type="RefSeq" id="XP_017992331.1">
    <property type="nucleotide sequence ID" value="XM_018135261.1"/>
</dbReference>
<feature type="domain" description="Trs120/TRAPPC9 N-terminal" evidence="4">
    <location>
        <begin position="15"/>
        <end position="346"/>
    </location>
</feature>
<feature type="region of interest" description="Disordered" evidence="3">
    <location>
        <begin position="230"/>
        <end position="282"/>
    </location>
</feature>
<dbReference type="Pfam" id="PF26254">
    <property type="entry name" value="Ig_TRAPPC9-Trs120_1st"/>
    <property type="match status" value="1"/>
</dbReference>
<keyword evidence="2" id="KW-0333">Golgi apparatus</keyword>
<dbReference type="STRING" id="77020.A0A0M9VPR3"/>
<gene>
    <name evidence="8" type="ORF">Malapachy_0747</name>
</gene>
<evidence type="ECO:0000256" key="1">
    <source>
        <dbReference type="ARBA" id="ARBA00004555"/>
    </source>
</evidence>
<dbReference type="PANTHER" id="PTHR21512">
    <property type="entry name" value="TRAFFICKING PROTEIN PARTICLE COMPLEX SUBUNIT 9"/>
    <property type="match status" value="1"/>
</dbReference>
<dbReference type="Pfam" id="PF26282">
    <property type="entry name" value="Ig_TRAPPC9-Trs120_3rd"/>
    <property type="match status" value="1"/>
</dbReference>
<comment type="subcellular location">
    <subcellularLocation>
        <location evidence="1">Golgi apparatus</location>
    </subcellularLocation>
</comment>
<sequence>MAATSPTFSAGGIPSFCTPAKLKILLVPAAPLDDAEFERWASFVRQYEQVKLTEVPRASKAPPSASLYHQGEVHISFVTSYQPSHAYLAPFQLHRDVHGVLGLGTYPPHAGHDWERLPGLLRAQHPSALLHRVFAFDVHAKGAAAPPTSTAHGDMADAASILSQDDTEFEPSSSGFAGRRENGLVVFPAVRRDAKDVRFYLRTLLAEMIGGMLDQLDALVSQLDETMLETPRETLHQPPTLRTLSGQREAPPLPPRPAPASATSKMFGLKRSKTPATPPPTSMRLEKIKADAALLSGYLYDAMEGYDRILSVHGKERALAGGQDAVWFASALEGWAVTRTLLARLGGEAAELAPGLLYPCTAGKDKELREPTPAPMAWRDVAEAYTLALSIYAKCLAPPQVQVELLRSMTNETPRDYTPPLVHATACLQYARFLLALYASGGWNAEAFDQLLYGGLPPSLDTGVPLTFAEQAHLAAVSGIYRYEVGAACSAALTSSLHLLQPVDQLAILSGVGRMLSVLGFPRRAAHVARVLGTAVSGLLSRTLQARQAWPPLALAWDKWHGPPITSPPHAERMESDLFARANPALTLGMTACEAYGLDVLTTPLMHVPSSHMLERARRRVCAYAYTDMLASTMGVEQAQAWLPALSASDKVAQRPRPSFGWASLQRQLLQDLIVQCEAVDDALGQVFFAALLLRECTLPAPEQVAVLQGLQQALPRARWHGAPDVALRYWGPPGLLQAMEMAPPPAPMVPVLRSRTSLRLAESNVETTASADAPPGLHNPFVMRSAWTSSKEVHYMADEDLYVDVSLQNTYAVPLVCSSLALLAQGPSDAQPTSAHARPAPVSIPSQSLHTVRLALTPREVGAWRILGCRVHLWGSEPCDIYVDTPLPLEKYEGPTMHGLAARSTVSLMRMITTAKPADMAALERMLTPSYPTLSFRVLPAQPRVEMHLPTLGPTALMLLHGQTTTLPVQLTNTSSVPVDVVHIELEDSVQGPLRDAIAQGGLRPGDVHELERQLLQTPVLSLSAPQAQNIAPHTSITVPLTVHARYDCDWARVRVWYGHMASVGADEAMVPVRSAQLTIPQSVEPSIDVAPMQVEPLTPAVAQRMAATLTDEPLPPTPPCVLLSWDLYNASPSLLHVHVDMEAWPGSPWHMERHILPGMTARLCMPWAQRICTQDKLQKPIPKLSPGQFVVPKMVLTETQYAEHTAQFWARDLLLQNIRLRWVDPEAHTEGDVSLHPQWPTAAQVSQLCRPAMEIHMDVPAQAHVDTLVPATVRVQSAWEADQVRLEWVLTSDTTEHAATHVILADGAWHATRPGIDLAAGLACTKTMCFLSQGTYTLTAQAQIETPQGTRTWQSSPASVRVDVP</sequence>
<dbReference type="Proteomes" id="UP000037751">
    <property type="component" value="Unassembled WGS sequence"/>
</dbReference>
<dbReference type="GeneID" id="28727136"/>
<evidence type="ECO:0000259" key="7">
    <source>
        <dbReference type="Pfam" id="PF26282"/>
    </source>
</evidence>
<name>A0A0M9VPR3_9BASI</name>
<dbReference type="Pfam" id="PF26251">
    <property type="entry name" value="TPR_TRAPPC9-Trs120"/>
    <property type="match status" value="1"/>
</dbReference>
<reference evidence="8 9" key="1">
    <citation type="submission" date="2015-07" db="EMBL/GenBank/DDBJ databases">
        <title>Draft Genome Sequence of Malassezia furfur CBS1878 and Malassezia pachydermatis CBS1879.</title>
        <authorList>
            <person name="Triana S."/>
            <person name="Ohm R."/>
            <person name="Gonzalez A."/>
            <person name="DeCock H."/>
            <person name="Restrepo S."/>
            <person name="Celis A."/>
        </authorList>
    </citation>
    <scope>NUCLEOTIDE SEQUENCE [LARGE SCALE GENOMIC DNA]</scope>
    <source>
        <strain evidence="8 9">CBS 1879</strain>
    </source>
</reference>
<evidence type="ECO:0000259" key="5">
    <source>
        <dbReference type="Pfam" id="PF26251"/>
    </source>
</evidence>